<evidence type="ECO:0000313" key="1">
    <source>
        <dbReference type="EMBL" id="KTT96470.1"/>
    </source>
</evidence>
<dbReference type="OrthoDB" id="7467461at2"/>
<proteinExistence type="predicted"/>
<dbReference type="Proteomes" id="UP000074072">
    <property type="component" value="Unassembled WGS sequence"/>
</dbReference>
<name>A0A147IMG3_9SPHN</name>
<accession>A0A147IMG3</accession>
<evidence type="ECO:0000313" key="2">
    <source>
        <dbReference type="Proteomes" id="UP000074072"/>
    </source>
</evidence>
<gene>
    <name evidence="1" type="ORF">SB4_15400</name>
</gene>
<sequence>MAEAALAVLGGARFKRKPSRSGATHRTGAPVRRDSIEAGTFEDAFFSRPGKGETDRIYKRAAALSAGRANLRARIAHEEREPTPREAAILRFSRNTLAVLEALLRIARVQAGRVYPTLDYLAETVGIGRRTVIRALALLTELGFVLAQRRFKRVEIDGVGPRYKQTSNAYRMLMPAWIEAYLPRWLRPAPLPADVVQQEAERIEQTAAMLSSLSRREYALATVDGQLGKVLARLGAAIDAKESECQPGSQPLLNSYIISSERLGLAGQDVHA</sequence>
<dbReference type="Pfam" id="PF13730">
    <property type="entry name" value="HTH_36"/>
    <property type="match status" value="1"/>
</dbReference>
<dbReference type="SUPFAM" id="SSF46785">
    <property type="entry name" value="Winged helix' DNA-binding domain"/>
    <property type="match status" value="1"/>
</dbReference>
<dbReference type="InterPro" id="IPR036390">
    <property type="entry name" value="WH_DNA-bd_sf"/>
</dbReference>
<dbReference type="PATRIC" id="fig|33051.4.peg.499"/>
<dbReference type="EMBL" id="LDTE01000110">
    <property type="protein sequence ID" value="KTT96470.1"/>
    <property type="molecule type" value="Genomic_DNA"/>
</dbReference>
<protein>
    <recommendedName>
        <fullName evidence="3">Helix-turn-helix domain-containing protein</fullName>
    </recommendedName>
</protein>
<dbReference type="AlphaFoldDB" id="A0A147IMG3"/>
<reference evidence="1 2" key="1">
    <citation type="journal article" date="2016" name="Front. Microbiol.">
        <title>Genomic Resource of Rice Seed Associated Bacteria.</title>
        <authorList>
            <person name="Midha S."/>
            <person name="Bansal K."/>
            <person name="Sharma S."/>
            <person name="Kumar N."/>
            <person name="Patil P.P."/>
            <person name="Chaudhry V."/>
            <person name="Patil P.B."/>
        </authorList>
    </citation>
    <scope>NUCLEOTIDE SEQUENCE [LARGE SCALE GENOMIC DNA]</scope>
    <source>
        <strain evidence="1 2">SB4</strain>
    </source>
</reference>
<comment type="caution">
    <text evidence="1">The sequence shown here is derived from an EMBL/GenBank/DDBJ whole genome shotgun (WGS) entry which is preliminary data.</text>
</comment>
<evidence type="ECO:0008006" key="3">
    <source>
        <dbReference type="Google" id="ProtNLM"/>
    </source>
</evidence>
<organism evidence="1 2">
    <name type="scientific">Sphingomonas sanguinis</name>
    <dbReference type="NCBI Taxonomy" id="33051"/>
    <lineage>
        <taxon>Bacteria</taxon>
        <taxon>Pseudomonadati</taxon>
        <taxon>Pseudomonadota</taxon>
        <taxon>Alphaproteobacteria</taxon>
        <taxon>Sphingomonadales</taxon>
        <taxon>Sphingomonadaceae</taxon>
        <taxon>Sphingomonas</taxon>
    </lineage>
</organism>